<comment type="caution">
    <text evidence="1">The sequence shown here is derived from an EMBL/GenBank/DDBJ whole genome shotgun (WGS) entry which is preliminary data.</text>
</comment>
<dbReference type="Proteomes" id="UP001060085">
    <property type="component" value="Linkage Group LG06"/>
</dbReference>
<name>A0ACC0AB00_CATRO</name>
<organism evidence="1 2">
    <name type="scientific">Catharanthus roseus</name>
    <name type="common">Madagascar periwinkle</name>
    <name type="synonym">Vinca rosea</name>
    <dbReference type="NCBI Taxonomy" id="4058"/>
    <lineage>
        <taxon>Eukaryota</taxon>
        <taxon>Viridiplantae</taxon>
        <taxon>Streptophyta</taxon>
        <taxon>Embryophyta</taxon>
        <taxon>Tracheophyta</taxon>
        <taxon>Spermatophyta</taxon>
        <taxon>Magnoliopsida</taxon>
        <taxon>eudicotyledons</taxon>
        <taxon>Gunneridae</taxon>
        <taxon>Pentapetalae</taxon>
        <taxon>asterids</taxon>
        <taxon>lamiids</taxon>
        <taxon>Gentianales</taxon>
        <taxon>Apocynaceae</taxon>
        <taxon>Rauvolfioideae</taxon>
        <taxon>Vinceae</taxon>
        <taxon>Catharanthinae</taxon>
        <taxon>Catharanthus</taxon>
    </lineage>
</organism>
<evidence type="ECO:0000313" key="2">
    <source>
        <dbReference type="Proteomes" id="UP001060085"/>
    </source>
</evidence>
<proteinExistence type="predicted"/>
<reference evidence="2" key="1">
    <citation type="journal article" date="2023" name="Nat. Plants">
        <title>Single-cell RNA sequencing provides a high-resolution roadmap for understanding the multicellular compartmentation of specialized metabolism.</title>
        <authorList>
            <person name="Sun S."/>
            <person name="Shen X."/>
            <person name="Li Y."/>
            <person name="Li Y."/>
            <person name="Wang S."/>
            <person name="Li R."/>
            <person name="Zhang H."/>
            <person name="Shen G."/>
            <person name="Guo B."/>
            <person name="Wei J."/>
            <person name="Xu J."/>
            <person name="St-Pierre B."/>
            <person name="Chen S."/>
            <person name="Sun C."/>
        </authorList>
    </citation>
    <scope>NUCLEOTIDE SEQUENCE [LARGE SCALE GENOMIC DNA]</scope>
</reference>
<evidence type="ECO:0000313" key="1">
    <source>
        <dbReference type="EMBL" id="KAI5656671.1"/>
    </source>
</evidence>
<sequence length="450" mass="50462">MARKETWIPSSSGYKVNCSEGQLQLAVRETTSPSTDPLHHHEVDREAFMSSILAEYKESLSRKAEKQLGYPAITLSDYHEILSPFFGFHINNIGDPFISSNYAMHSRQFEVAVLDWFATLWELGDSEYWGYITTGGTEGNLHGLLLGREILACGILYTSGESHYSIFKAAKMLKMECQVINTLVSGEIDLADLHAKLLLNKDKPAIINVNIGTTFKGALDDLDLVIETLHKCSFTRERFYIHCDAALSGIVASFSKSAPKISFKKPIGSISVSGHKFLGCPMPCGVQITRKQHITILSKNIELIGTTDATISGSRNGHSPIFLWYILNKKGYTGIQNDVENCQKKAQYLANRLRRGGISTMLNEFSITVVFERPKDHNFVRKWQLACVGNMAHVIVLPKITIQMLDRFCDDLLKERLIWYKSIISTTPCVAEDIGDINCSCTNHKIRCRI</sequence>
<accession>A0ACC0AB00</accession>
<protein>
    <submittedName>
        <fullName evidence="1">Uncharacterized protein</fullName>
    </submittedName>
</protein>
<keyword evidence="2" id="KW-1185">Reference proteome</keyword>
<gene>
    <name evidence="1" type="ORF">M9H77_25464</name>
</gene>
<dbReference type="EMBL" id="CM044706">
    <property type="protein sequence ID" value="KAI5656671.1"/>
    <property type="molecule type" value="Genomic_DNA"/>
</dbReference>